<feature type="transmembrane region" description="Helical" evidence="1">
    <location>
        <begin position="21"/>
        <end position="39"/>
    </location>
</feature>
<keyword evidence="3" id="KW-1185">Reference proteome</keyword>
<proteinExistence type="predicted"/>
<feature type="transmembrane region" description="Helical" evidence="1">
    <location>
        <begin position="248"/>
        <end position="267"/>
    </location>
</feature>
<keyword evidence="1" id="KW-1133">Transmembrane helix</keyword>
<feature type="transmembrane region" description="Helical" evidence="1">
    <location>
        <begin position="59"/>
        <end position="82"/>
    </location>
</feature>
<keyword evidence="1" id="KW-0472">Membrane</keyword>
<reference evidence="2 3" key="1">
    <citation type="submission" date="2024-04" db="EMBL/GenBank/DDBJ databases">
        <title>whole genome sequencing of Lutimonas vermicola strain IMCC1616.</title>
        <authorList>
            <person name="Bae S.S."/>
        </authorList>
    </citation>
    <scope>NUCLEOTIDE SEQUENCE [LARGE SCALE GENOMIC DNA]</scope>
    <source>
        <strain evidence="2 3">IMCC1616</strain>
    </source>
</reference>
<organism evidence="2 3">
    <name type="scientific">Lutimonas vermicola</name>
    <dbReference type="NCBI Taxonomy" id="414288"/>
    <lineage>
        <taxon>Bacteria</taxon>
        <taxon>Pseudomonadati</taxon>
        <taxon>Bacteroidota</taxon>
        <taxon>Flavobacteriia</taxon>
        <taxon>Flavobacteriales</taxon>
        <taxon>Flavobacteriaceae</taxon>
        <taxon>Lutimonas</taxon>
    </lineage>
</organism>
<protein>
    <recommendedName>
        <fullName evidence="4">ABC transporter permease</fullName>
    </recommendedName>
</protein>
<dbReference type="EMBL" id="JBCDNA010000001">
    <property type="protein sequence ID" value="MEL4454879.1"/>
    <property type="molecule type" value="Genomic_DNA"/>
</dbReference>
<sequence>MDNHKNKSFVKWLEILQQESWQLELLISGFAIFLLASAFDDLGSFEYQIYLLTTGNDYFQTLILPFQIILGAWYVLMINLVLHVLLRGLWISTIGIRYVSNEIDFKKLNFSPKFDHFLKKKIVSFDSYIERLEQLCSIVFGFTFLIIFILISTGLFVIGIIFMALSIEYTERYLHNGWLVLLIPVFILYLIGGIVYCLDFITLGWIKKRKRIATLYYPVYRFFSIITLSFVYRPLYYNLIDNRYGRKVVLFLIPYMLIFTMISSMSFETHSYLPERRDPETLGNDYYDDTWDGSTLIFSASIGSKFVTNGFIELFLPYNGRTDDQVIKLLCPDLVPAKKGVFFLGKRDMARDTMNAAKALDCHSQRFRLFVDDSLIQNVNYRFYDHLQRKNQGLGTILDVGSLSRGEHSLRIDVLFYESLNGKDTLIFKPTDYIPFWKE</sequence>
<feature type="transmembrane region" description="Helical" evidence="1">
    <location>
        <begin position="177"/>
        <end position="198"/>
    </location>
</feature>
<feature type="transmembrane region" description="Helical" evidence="1">
    <location>
        <begin position="219"/>
        <end position="236"/>
    </location>
</feature>
<evidence type="ECO:0000256" key="1">
    <source>
        <dbReference type="SAM" id="Phobius"/>
    </source>
</evidence>
<dbReference type="Proteomes" id="UP001474120">
    <property type="component" value="Unassembled WGS sequence"/>
</dbReference>
<evidence type="ECO:0000313" key="3">
    <source>
        <dbReference type="Proteomes" id="UP001474120"/>
    </source>
</evidence>
<gene>
    <name evidence="2" type="ORF">AABB81_03165</name>
</gene>
<evidence type="ECO:0008006" key="4">
    <source>
        <dbReference type="Google" id="ProtNLM"/>
    </source>
</evidence>
<comment type="caution">
    <text evidence="2">The sequence shown here is derived from an EMBL/GenBank/DDBJ whole genome shotgun (WGS) entry which is preliminary data.</text>
</comment>
<accession>A0ABU9KXF9</accession>
<dbReference type="RefSeq" id="WP_342158575.1">
    <property type="nucleotide sequence ID" value="NZ_JBCDNA010000001.1"/>
</dbReference>
<name>A0ABU9KXF9_9FLAO</name>
<feature type="transmembrane region" description="Helical" evidence="1">
    <location>
        <begin position="138"/>
        <end position="165"/>
    </location>
</feature>
<evidence type="ECO:0000313" key="2">
    <source>
        <dbReference type="EMBL" id="MEL4454879.1"/>
    </source>
</evidence>
<keyword evidence="1" id="KW-0812">Transmembrane</keyword>